<evidence type="ECO:0000256" key="1">
    <source>
        <dbReference type="SAM" id="Phobius"/>
    </source>
</evidence>
<name>A0A314UT48_PRUYE</name>
<feature type="transmembrane region" description="Helical" evidence="1">
    <location>
        <begin position="122"/>
        <end position="141"/>
    </location>
</feature>
<organism evidence="2 3">
    <name type="scientific">Prunus yedoensis var. nudiflora</name>
    <dbReference type="NCBI Taxonomy" id="2094558"/>
    <lineage>
        <taxon>Eukaryota</taxon>
        <taxon>Viridiplantae</taxon>
        <taxon>Streptophyta</taxon>
        <taxon>Embryophyta</taxon>
        <taxon>Tracheophyta</taxon>
        <taxon>Spermatophyta</taxon>
        <taxon>Magnoliopsida</taxon>
        <taxon>eudicotyledons</taxon>
        <taxon>Gunneridae</taxon>
        <taxon>Pentapetalae</taxon>
        <taxon>rosids</taxon>
        <taxon>fabids</taxon>
        <taxon>Rosales</taxon>
        <taxon>Rosaceae</taxon>
        <taxon>Amygdaloideae</taxon>
        <taxon>Amygdaleae</taxon>
        <taxon>Prunus</taxon>
    </lineage>
</organism>
<sequence length="324" mass="36203">MNWNVLRPEYAAWQPEWTVEDIRLTFLKCTRWQVEETLDPINCPYHYFCDSVYPGNYSPAVDFLLLFFAAASYLATLVFMVMHISGRGQSFSQSKRYLLPSGPIALPLIILALAKGHRINSAFPLSCTGPAILLLVLISALTFDNGAETDIKYVLFETSTISGILHASVYLDSVILPYYTGFDALVSSTFSGECASCVCRKEVLIVGGTLISYRGWSLTTFLVVGTLCWRIICRLRGTKRGKFMLIRSLLGSSSWILIIIDCAYLTINNPPERLVLRVAAFGGIHVLICLYVIRAACTHITHLHSVYKCRTAVVCNTSKVEMRK</sequence>
<dbReference type="STRING" id="2094558.A0A314UT48"/>
<protein>
    <submittedName>
        <fullName evidence="2">Uncharacterized protein</fullName>
    </submittedName>
</protein>
<comment type="caution">
    <text evidence="2">The sequence shown here is derived from an EMBL/GenBank/DDBJ whole genome shotgun (WGS) entry which is preliminary data.</text>
</comment>
<reference evidence="2 3" key="1">
    <citation type="submission" date="2018-02" db="EMBL/GenBank/DDBJ databases">
        <title>Draft genome of wild Prunus yedoensis var. nudiflora.</title>
        <authorList>
            <person name="Baek S."/>
            <person name="Kim J.-H."/>
            <person name="Choi K."/>
            <person name="Kim G.-B."/>
            <person name="Cho A."/>
            <person name="Jang H."/>
            <person name="Shin C.-H."/>
            <person name="Yu H.-J."/>
            <person name="Mun J.-H."/>
        </authorList>
    </citation>
    <scope>NUCLEOTIDE SEQUENCE [LARGE SCALE GENOMIC DNA]</scope>
    <source>
        <strain evidence="3">cv. Jeju island</strain>
        <tissue evidence="2">Leaf</tissue>
    </source>
</reference>
<dbReference type="PANTHER" id="PTHR37726">
    <property type="entry name" value="TRANSMEMBRANE PROTEIN"/>
    <property type="match status" value="1"/>
</dbReference>
<evidence type="ECO:0000313" key="3">
    <source>
        <dbReference type="Proteomes" id="UP000250321"/>
    </source>
</evidence>
<feature type="transmembrane region" description="Helical" evidence="1">
    <location>
        <begin position="153"/>
        <end position="171"/>
    </location>
</feature>
<dbReference type="OrthoDB" id="657942at2759"/>
<gene>
    <name evidence="2" type="ORF">Pyn_07220</name>
</gene>
<feature type="transmembrane region" description="Helical" evidence="1">
    <location>
        <begin position="63"/>
        <end position="85"/>
    </location>
</feature>
<keyword evidence="1" id="KW-1133">Transmembrane helix</keyword>
<feature type="transmembrane region" description="Helical" evidence="1">
    <location>
        <begin position="213"/>
        <end position="232"/>
    </location>
</feature>
<feature type="transmembrane region" description="Helical" evidence="1">
    <location>
        <begin position="97"/>
        <end position="116"/>
    </location>
</feature>
<accession>A0A314UT48</accession>
<keyword evidence="3" id="KW-1185">Reference proteome</keyword>
<dbReference type="AlphaFoldDB" id="A0A314UT48"/>
<proteinExistence type="predicted"/>
<feature type="transmembrane region" description="Helical" evidence="1">
    <location>
        <begin position="244"/>
        <end position="267"/>
    </location>
</feature>
<feature type="transmembrane region" description="Helical" evidence="1">
    <location>
        <begin position="273"/>
        <end position="293"/>
    </location>
</feature>
<evidence type="ECO:0000313" key="2">
    <source>
        <dbReference type="EMBL" id="PQM40068.1"/>
    </source>
</evidence>
<keyword evidence="1" id="KW-0472">Membrane</keyword>
<dbReference type="EMBL" id="PJQY01003110">
    <property type="protein sequence ID" value="PQM40068.1"/>
    <property type="molecule type" value="Genomic_DNA"/>
</dbReference>
<keyword evidence="1" id="KW-0812">Transmembrane</keyword>
<dbReference type="PANTHER" id="PTHR37726:SF1">
    <property type="entry name" value="TRANSMEMBRANE PROTEIN"/>
    <property type="match status" value="1"/>
</dbReference>
<dbReference type="Proteomes" id="UP000250321">
    <property type="component" value="Unassembled WGS sequence"/>
</dbReference>